<reference evidence="3" key="1">
    <citation type="submission" date="2009-10" db="EMBL/GenBank/DDBJ databases">
        <title>Diversity of trophic interactions inside an arsenic-rich microbial ecosystem.</title>
        <authorList>
            <person name="Bertin P.N."/>
            <person name="Heinrich-Salmeron A."/>
            <person name="Pelletier E."/>
            <person name="Goulhen-Chollet F."/>
            <person name="Arsene-Ploetze F."/>
            <person name="Gallien S."/>
            <person name="Calteau A."/>
            <person name="Vallenet D."/>
            <person name="Casiot C."/>
            <person name="Chane-Woon-Ming B."/>
            <person name="Giloteaux L."/>
            <person name="Barakat M."/>
            <person name="Bonnefoy V."/>
            <person name="Bruneel O."/>
            <person name="Chandler M."/>
            <person name="Cleiss J."/>
            <person name="Duran R."/>
            <person name="Elbaz-Poulichet F."/>
            <person name="Fonknechten N."/>
            <person name="Lauga B."/>
            <person name="Mornico D."/>
            <person name="Ortet P."/>
            <person name="Schaeffer C."/>
            <person name="Siguier P."/>
            <person name="Alexander Thil Smith A."/>
            <person name="Van Dorsselaer A."/>
            <person name="Weissenbach J."/>
            <person name="Medigue C."/>
            <person name="Le Paslier D."/>
        </authorList>
    </citation>
    <scope>NUCLEOTIDE SEQUENCE</scope>
</reference>
<proteinExistence type="predicted"/>
<gene>
    <name evidence="3" type="ORF">CARN1_1362</name>
</gene>
<dbReference type="CDD" id="cd00156">
    <property type="entry name" value="REC"/>
    <property type="match status" value="1"/>
</dbReference>
<dbReference type="EMBL" id="CABL01000008">
    <property type="protein sequence ID" value="CBH75345.1"/>
    <property type="molecule type" value="Genomic_DNA"/>
</dbReference>
<dbReference type="PROSITE" id="PS50110">
    <property type="entry name" value="RESPONSE_REGULATORY"/>
    <property type="match status" value="1"/>
</dbReference>
<protein>
    <submittedName>
        <fullName evidence="3">Two-component system regulatory protein</fullName>
    </submittedName>
</protein>
<dbReference type="Gene3D" id="3.40.50.2300">
    <property type="match status" value="1"/>
</dbReference>
<dbReference type="PANTHER" id="PTHR44591">
    <property type="entry name" value="STRESS RESPONSE REGULATOR PROTEIN 1"/>
    <property type="match status" value="1"/>
</dbReference>
<evidence type="ECO:0000256" key="1">
    <source>
        <dbReference type="ARBA" id="ARBA00022553"/>
    </source>
</evidence>
<evidence type="ECO:0000259" key="2">
    <source>
        <dbReference type="PROSITE" id="PS50110"/>
    </source>
</evidence>
<dbReference type="SMART" id="SM00448">
    <property type="entry name" value="REC"/>
    <property type="match status" value="1"/>
</dbReference>
<accession>E6PFV8</accession>
<dbReference type="Pfam" id="PF00072">
    <property type="entry name" value="Response_reg"/>
    <property type="match status" value="1"/>
</dbReference>
<dbReference type="SUPFAM" id="SSF52172">
    <property type="entry name" value="CheY-like"/>
    <property type="match status" value="1"/>
</dbReference>
<name>E6PFV8_9ZZZZ</name>
<keyword evidence="1" id="KW-0597">Phosphoprotein</keyword>
<dbReference type="GO" id="GO:0000160">
    <property type="term" value="P:phosphorelay signal transduction system"/>
    <property type="evidence" value="ECO:0007669"/>
    <property type="project" value="InterPro"/>
</dbReference>
<dbReference type="InterPro" id="IPR011006">
    <property type="entry name" value="CheY-like_superfamily"/>
</dbReference>
<sequence length="140" mass="15266">MPQRNWRVLIADDDPAICTLVDTVLRKGPFQMIVCNDAESALVAIGREDPFDIIICDFMLPGISGLDLIERLRSIERTRGVPILMISGHTNYAMDGRAKNAGANLFLNKPFTISQLRAAVNQLLAISRPSFGGSGNPAAR</sequence>
<comment type="caution">
    <text evidence="3">The sequence shown here is derived from an EMBL/GenBank/DDBJ whole genome shotgun (WGS) entry which is preliminary data.</text>
</comment>
<dbReference type="AlphaFoldDB" id="E6PFV8"/>
<evidence type="ECO:0000313" key="3">
    <source>
        <dbReference type="EMBL" id="CBH75345.1"/>
    </source>
</evidence>
<feature type="domain" description="Response regulatory" evidence="2">
    <location>
        <begin position="7"/>
        <end position="124"/>
    </location>
</feature>
<organism evidence="3">
    <name type="scientific">mine drainage metagenome</name>
    <dbReference type="NCBI Taxonomy" id="410659"/>
    <lineage>
        <taxon>unclassified sequences</taxon>
        <taxon>metagenomes</taxon>
        <taxon>ecological metagenomes</taxon>
    </lineage>
</organism>
<dbReference type="InterPro" id="IPR001789">
    <property type="entry name" value="Sig_transdc_resp-reg_receiver"/>
</dbReference>
<dbReference type="InterPro" id="IPR050595">
    <property type="entry name" value="Bact_response_regulator"/>
</dbReference>
<dbReference type="PANTHER" id="PTHR44591:SF3">
    <property type="entry name" value="RESPONSE REGULATORY DOMAIN-CONTAINING PROTEIN"/>
    <property type="match status" value="1"/>
</dbReference>